<dbReference type="EMBL" id="DF238808">
    <property type="protein sequence ID" value="GAC96995.1"/>
    <property type="molecule type" value="Genomic_DNA"/>
</dbReference>
<evidence type="ECO:0000313" key="2">
    <source>
        <dbReference type="Proteomes" id="UP000014071"/>
    </source>
</evidence>
<name>R9PFX5_PSEHS</name>
<sequence length="95" mass="10923">MDGSSLSRIQTWIKDQGWLVFLSSVQRQRSALCHRLTCRVGLADVPLWNRLVMERFLRTGILRLHSVAFPVGSPICQQHTLLKSGRCQMMSKLDR</sequence>
<evidence type="ECO:0000313" key="1">
    <source>
        <dbReference type="EMBL" id="GAC96995.1"/>
    </source>
</evidence>
<dbReference type="HOGENOM" id="CLU_2373703_0_0_1"/>
<accession>R9PFX5</accession>
<dbReference type="GeneID" id="24109861"/>
<reference evidence="2" key="1">
    <citation type="journal article" date="2013" name="Genome Announc.">
        <title>Draft genome sequence of the basidiomycetous yeast-like fungus Pseudozyma hubeiensis SY62, which produces an abundant amount of the biosurfactant mannosylerythritol lipids.</title>
        <authorList>
            <person name="Konishi M."/>
            <person name="Hatada Y."/>
            <person name="Horiuchi J."/>
        </authorList>
    </citation>
    <scope>NUCLEOTIDE SEQUENCE [LARGE SCALE GENOMIC DNA]</scope>
    <source>
        <strain evidence="2">SY62</strain>
    </source>
</reference>
<dbReference type="AlphaFoldDB" id="R9PFX5"/>
<keyword evidence="2" id="KW-1185">Reference proteome</keyword>
<organism evidence="1 2">
    <name type="scientific">Pseudozyma hubeiensis (strain SY62)</name>
    <name type="common">Yeast</name>
    <dbReference type="NCBI Taxonomy" id="1305764"/>
    <lineage>
        <taxon>Eukaryota</taxon>
        <taxon>Fungi</taxon>
        <taxon>Dikarya</taxon>
        <taxon>Basidiomycota</taxon>
        <taxon>Ustilaginomycotina</taxon>
        <taxon>Ustilaginomycetes</taxon>
        <taxon>Ustilaginales</taxon>
        <taxon>Ustilaginaceae</taxon>
        <taxon>Pseudozyma</taxon>
    </lineage>
</organism>
<protein>
    <submittedName>
        <fullName evidence="1">Uncharacterized protein</fullName>
    </submittedName>
</protein>
<proteinExistence type="predicted"/>
<dbReference type="RefSeq" id="XP_012190582.1">
    <property type="nucleotide sequence ID" value="XM_012335192.1"/>
</dbReference>
<dbReference type="Proteomes" id="UP000014071">
    <property type="component" value="Unassembled WGS sequence"/>
</dbReference>
<gene>
    <name evidence="1" type="ORF">PHSY_004579</name>
</gene>